<dbReference type="EMBL" id="RBWS01000001">
    <property type="protein sequence ID" value="RKO73400.1"/>
    <property type="molecule type" value="Genomic_DNA"/>
</dbReference>
<accession>A0A420W4E3</accession>
<reference evidence="1 2" key="1">
    <citation type="submission" date="2018-10" db="EMBL/GenBank/DDBJ databases">
        <title>Sphingobacterium sp. M05W1-28.</title>
        <authorList>
            <person name="Cai H."/>
        </authorList>
    </citation>
    <scope>NUCLEOTIDE SEQUENCE [LARGE SCALE GENOMIC DNA]</scope>
    <source>
        <strain evidence="1 2">M05W1-28</strain>
    </source>
</reference>
<name>A0A420W4E3_9SPHI</name>
<proteinExistence type="predicted"/>
<dbReference type="RefSeq" id="WP_121120723.1">
    <property type="nucleotide sequence ID" value="NZ_RBWS01000001.1"/>
</dbReference>
<organism evidence="1 2">
    <name type="scientific">Sphingobacterium puteale</name>
    <dbReference type="NCBI Taxonomy" id="2420510"/>
    <lineage>
        <taxon>Bacteria</taxon>
        <taxon>Pseudomonadati</taxon>
        <taxon>Bacteroidota</taxon>
        <taxon>Sphingobacteriia</taxon>
        <taxon>Sphingobacteriales</taxon>
        <taxon>Sphingobacteriaceae</taxon>
        <taxon>Sphingobacterium</taxon>
    </lineage>
</organism>
<sequence>MKRYDINREYFIPFLLTMLMVGSAMLGHAQSKKSLPSIKQSSDVALIYHGGNHRIPYNTAQMKHYVYRDLHGKPEYLFDSFLFLEITTTLDGKQYDYGCEVPGRSIPGRTEWEWLLAETFAQGRGPDAVELTIDSLVKLGYPPPAKRRVYFALSNPIYGNKSWGKLNGKQLDMTQVEDRLNAAKWYVEQIEARWKQKKYKYLELAGFYWLHETIDVVNKDDILIKKVSNFLKTKQHDLIWIPYNWAEGADKWKEIGFTKAYQQPNYFFDLKSELWILQHAIDFAKKHELDLEMEFDDRVSEEGYRKHFYEYLDKFAQGGVWETKEVAYYEGGGAWYRMAISQDPEIKKMTKALGDIIVKRQLKLTNKKNK</sequence>
<gene>
    <name evidence="1" type="ORF">D7322_01670</name>
</gene>
<dbReference type="AlphaFoldDB" id="A0A420W4E3"/>
<comment type="caution">
    <text evidence="1">The sequence shown here is derived from an EMBL/GenBank/DDBJ whole genome shotgun (WGS) entry which is preliminary data.</text>
</comment>
<dbReference type="InterPro" id="IPR032329">
    <property type="entry name" value="DUF4855"/>
</dbReference>
<dbReference type="OrthoDB" id="3799295at2"/>
<keyword evidence="2" id="KW-1185">Reference proteome</keyword>
<evidence type="ECO:0000313" key="2">
    <source>
        <dbReference type="Proteomes" id="UP000282423"/>
    </source>
</evidence>
<protein>
    <submittedName>
        <fullName evidence="1">DUF4855 domain-containing protein</fullName>
    </submittedName>
</protein>
<evidence type="ECO:0000313" key="1">
    <source>
        <dbReference type="EMBL" id="RKO73400.1"/>
    </source>
</evidence>
<dbReference type="Proteomes" id="UP000282423">
    <property type="component" value="Unassembled WGS sequence"/>
</dbReference>
<dbReference type="Pfam" id="PF16147">
    <property type="entry name" value="DUF4855"/>
    <property type="match status" value="1"/>
</dbReference>